<accession>A0A4Z2GTV9</accession>
<evidence type="ECO:0000313" key="1">
    <source>
        <dbReference type="EMBL" id="TNN56859.1"/>
    </source>
</evidence>
<dbReference type="EMBL" id="SRLO01000419">
    <property type="protein sequence ID" value="TNN56859.1"/>
    <property type="molecule type" value="Genomic_DNA"/>
</dbReference>
<protein>
    <submittedName>
        <fullName evidence="1">Uncharacterized protein</fullName>
    </submittedName>
</protein>
<dbReference type="Proteomes" id="UP000314294">
    <property type="component" value="Unassembled WGS sequence"/>
</dbReference>
<keyword evidence="2" id="KW-1185">Reference proteome</keyword>
<dbReference type="AlphaFoldDB" id="A0A4Z2GTV9"/>
<reference evidence="1 2" key="1">
    <citation type="submission" date="2019-03" db="EMBL/GenBank/DDBJ databases">
        <title>First draft genome of Liparis tanakae, snailfish: a comprehensive survey of snailfish specific genes.</title>
        <authorList>
            <person name="Kim W."/>
            <person name="Song I."/>
            <person name="Jeong J.-H."/>
            <person name="Kim D."/>
            <person name="Kim S."/>
            <person name="Ryu S."/>
            <person name="Song J.Y."/>
            <person name="Lee S.K."/>
        </authorList>
    </citation>
    <scope>NUCLEOTIDE SEQUENCE [LARGE SCALE GENOMIC DNA]</scope>
    <source>
        <tissue evidence="1">Muscle</tissue>
    </source>
</reference>
<sequence>MARSRFASSMNGLFSASVITFHSAPSRLLISELCILGFSCAIFLRWPRDQTMKAFMGLLIRSWGTFPPAPPPIPPACPPGLDGLVWGTRGECKSVSIMMLYIHLVLVGQLFSVKYTDTFSLARAQLNLRKKRMCSIPPERRGVYGRLVDISGWHFVYRISSLVDATRLSRSKPD</sequence>
<gene>
    <name evidence="1" type="ORF">EYF80_032955</name>
</gene>
<name>A0A4Z2GTV9_9TELE</name>
<comment type="caution">
    <text evidence="1">The sequence shown here is derived from an EMBL/GenBank/DDBJ whole genome shotgun (WGS) entry which is preliminary data.</text>
</comment>
<dbReference type="OrthoDB" id="8123758at2759"/>
<evidence type="ECO:0000313" key="2">
    <source>
        <dbReference type="Proteomes" id="UP000314294"/>
    </source>
</evidence>
<proteinExistence type="predicted"/>
<organism evidence="1 2">
    <name type="scientific">Liparis tanakae</name>
    <name type="common">Tanaka's snailfish</name>
    <dbReference type="NCBI Taxonomy" id="230148"/>
    <lineage>
        <taxon>Eukaryota</taxon>
        <taxon>Metazoa</taxon>
        <taxon>Chordata</taxon>
        <taxon>Craniata</taxon>
        <taxon>Vertebrata</taxon>
        <taxon>Euteleostomi</taxon>
        <taxon>Actinopterygii</taxon>
        <taxon>Neopterygii</taxon>
        <taxon>Teleostei</taxon>
        <taxon>Neoteleostei</taxon>
        <taxon>Acanthomorphata</taxon>
        <taxon>Eupercaria</taxon>
        <taxon>Perciformes</taxon>
        <taxon>Cottioidei</taxon>
        <taxon>Cottales</taxon>
        <taxon>Liparidae</taxon>
        <taxon>Liparis</taxon>
    </lineage>
</organism>